<keyword evidence="11" id="KW-1185">Reference proteome</keyword>
<name>A0AAX6T346_HETGA</name>
<keyword evidence="5 9" id="KW-1133">Transmembrane helix</keyword>
<evidence type="ECO:0000256" key="9">
    <source>
        <dbReference type="SAM" id="Phobius"/>
    </source>
</evidence>
<protein>
    <submittedName>
        <fullName evidence="12">Natural killer cells antigen CD94-like</fullName>
    </submittedName>
</protein>
<evidence type="ECO:0000256" key="1">
    <source>
        <dbReference type="ARBA" id="ARBA00004401"/>
    </source>
</evidence>
<dbReference type="InterPro" id="IPR001304">
    <property type="entry name" value="C-type_lectin-like"/>
</dbReference>
<dbReference type="GO" id="GO:0030246">
    <property type="term" value="F:carbohydrate binding"/>
    <property type="evidence" value="ECO:0007669"/>
    <property type="project" value="UniProtKB-KW"/>
</dbReference>
<evidence type="ECO:0000256" key="2">
    <source>
        <dbReference type="ARBA" id="ARBA00022692"/>
    </source>
</evidence>
<keyword evidence="2 9" id="KW-0812">Transmembrane</keyword>
<evidence type="ECO:0000256" key="6">
    <source>
        <dbReference type="ARBA" id="ARBA00023136"/>
    </source>
</evidence>
<dbReference type="GO" id="GO:0005886">
    <property type="term" value="C:plasma membrane"/>
    <property type="evidence" value="ECO:0007669"/>
    <property type="project" value="UniProtKB-SubCell"/>
</dbReference>
<dbReference type="PANTHER" id="PTHR22800:SF256">
    <property type="entry name" value="KILLER CELL LECTIN-LIKE RECEPTOR SUBFAMILY E MEMBER 1"/>
    <property type="match status" value="1"/>
</dbReference>
<reference evidence="12" key="1">
    <citation type="submission" date="2025-08" db="UniProtKB">
        <authorList>
            <consortium name="RefSeq"/>
        </authorList>
    </citation>
    <scope>IDENTIFICATION</scope>
</reference>
<keyword evidence="3" id="KW-0430">Lectin</keyword>
<feature type="compositionally biased region" description="Basic residues" evidence="8">
    <location>
        <begin position="16"/>
        <end position="29"/>
    </location>
</feature>
<dbReference type="Proteomes" id="UP000694906">
    <property type="component" value="Unplaced"/>
</dbReference>
<keyword evidence="6 9" id="KW-0472">Membrane</keyword>
<organism evidence="11 12">
    <name type="scientific">Heterocephalus glaber</name>
    <name type="common">Naked mole rat</name>
    <dbReference type="NCBI Taxonomy" id="10181"/>
    <lineage>
        <taxon>Eukaryota</taxon>
        <taxon>Metazoa</taxon>
        <taxon>Chordata</taxon>
        <taxon>Craniata</taxon>
        <taxon>Vertebrata</taxon>
        <taxon>Euteleostomi</taxon>
        <taxon>Mammalia</taxon>
        <taxon>Eutheria</taxon>
        <taxon>Euarchontoglires</taxon>
        <taxon>Glires</taxon>
        <taxon>Rodentia</taxon>
        <taxon>Hystricomorpha</taxon>
        <taxon>Bathyergidae</taxon>
        <taxon>Heterocephalus</taxon>
    </lineage>
</organism>
<feature type="region of interest" description="Disordered" evidence="8">
    <location>
        <begin position="1"/>
        <end position="57"/>
    </location>
</feature>
<evidence type="ECO:0000256" key="4">
    <source>
        <dbReference type="ARBA" id="ARBA00022968"/>
    </source>
</evidence>
<evidence type="ECO:0000256" key="3">
    <source>
        <dbReference type="ARBA" id="ARBA00022734"/>
    </source>
</evidence>
<dbReference type="GeneID" id="110349333"/>
<evidence type="ECO:0000313" key="11">
    <source>
        <dbReference type="Proteomes" id="UP000694906"/>
    </source>
</evidence>
<feature type="non-terminal residue" evidence="12">
    <location>
        <position position="182"/>
    </location>
</feature>
<feature type="compositionally biased region" description="Basic residues" evidence="8">
    <location>
        <begin position="41"/>
        <end position="50"/>
    </location>
</feature>
<dbReference type="PANTHER" id="PTHR22800">
    <property type="entry name" value="C-TYPE LECTIN PROTEINS"/>
    <property type="match status" value="1"/>
</dbReference>
<evidence type="ECO:0000256" key="5">
    <source>
        <dbReference type="ARBA" id="ARBA00022989"/>
    </source>
</evidence>
<feature type="domain" description="C-type lectin" evidence="10">
    <location>
        <begin position="120"/>
        <end position="182"/>
    </location>
</feature>
<comment type="subcellular location">
    <subcellularLocation>
        <location evidence="1">Cell membrane</location>
        <topology evidence="1">Single-pass type II membrane protein</topology>
    </subcellularLocation>
</comment>
<dbReference type="InterPro" id="IPR016186">
    <property type="entry name" value="C-type_lectin-like/link_sf"/>
</dbReference>
<dbReference type="SUPFAM" id="SSF56436">
    <property type="entry name" value="C-type lectin-like"/>
    <property type="match status" value="1"/>
</dbReference>
<dbReference type="InterPro" id="IPR016187">
    <property type="entry name" value="CTDL_fold"/>
</dbReference>
<dbReference type="GO" id="GO:0002223">
    <property type="term" value="P:stimulatory C-type lectin receptor signaling pathway"/>
    <property type="evidence" value="ECO:0007669"/>
    <property type="project" value="TreeGrafter"/>
</dbReference>
<evidence type="ECO:0000259" key="10">
    <source>
        <dbReference type="PROSITE" id="PS50041"/>
    </source>
</evidence>
<evidence type="ECO:0000256" key="7">
    <source>
        <dbReference type="ARBA" id="ARBA00023180"/>
    </source>
</evidence>
<keyword evidence="4" id="KW-0735">Signal-anchor</keyword>
<dbReference type="InterPro" id="IPR033992">
    <property type="entry name" value="NKR-like_CTLD"/>
</dbReference>
<dbReference type="GO" id="GO:0045954">
    <property type="term" value="P:positive regulation of natural killer cell mediated cytotoxicity"/>
    <property type="evidence" value="ECO:0007669"/>
    <property type="project" value="TreeGrafter"/>
</dbReference>
<dbReference type="AlphaFoldDB" id="A0AAX6T346"/>
<dbReference type="PROSITE" id="PS50041">
    <property type="entry name" value="C_TYPE_LECTIN_2"/>
    <property type="match status" value="1"/>
</dbReference>
<gene>
    <name evidence="12" type="primary">LOC110349333</name>
</gene>
<feature type="transmembrane region" description="Helical" evidence="9">
    <location>
        <begin position="69"/>
        <end position="91"/>
    </location>
</feature>
<evidence type="ECO:0000256" key="8">
    <source>
        <dbReference type="SAM" id="MobiDB-lite"/>
    </source>
</evidence>
<dbReference type="InterPro" id="IPR050919">
    <property type="entry name" value="NKG2/CD94_NK_receptors"/>
</dbReference>
<sequence>MNEEPRTFPTLNKNSTVKHKRKKDIKNKRSSKELPVITKEPKHHKHKKHTTTADNITSKEDSSHLPWRLISSVLGVMFLLLMAGTIVVAVFTANASPETFPTIQQEGPHCQPCPKDWVWFRCSCYYFSMEKLTWSKSQHVCLSLNASLVKINREEMNFFSLKSFFWTGIYYKKIKNQWYWEN</sequence>
<dbReference type="Pfam" id="PF00059">
    <property type="entry name" value="Lectin_C"/>
    <property type="match status" value="1"/>
</dbReference>
<keyword evidence="7" id="KW-0325">Glycoprotein</keyword>
<dbReference type="CDD" id="cd03593">
    <property type="entry name" value="CLECT_NK_receptors_like"/>
    <property type="match status" value="1"/>
</dbReference>
<accession>A0AAX6T346</accession>
<dbReference type="RefSeq" id="XP_021114355.1">
    <property type="nucleotide sequence ID" value="XM_021258696.1"/>
</dbReference>
<evidence type="ECO:0000313" key="12">
    <source>
        <dbReference type="RefSeq" id="XP_021114355.1"/>
    </source>
</evidence>
<proteinExistence type="predicted"/>
<dbReference type="Gene3D" id="3.10.100.10">
    <property type="entry name" value="Mannose-Binding Protein A, subunit A"/>
    <property type="match status" value="1"/>
</dbReference>